<keyword evidence="4" id="KW-1185">Reference proteome</keyword>
<gene>
    <name evidence="3" type="ORF">OJ996_09240</name>
</gene>
<accession>A0ABT3G1P9</accession>
<sequence length="827" mass="85226">MKPKLIPLLALAAFAPLANASIFIQELFDDISTSDVSLNGAGDTATSLGLSGTWLTNGSTGIFTANNFNVNGTTLPGLPASDLANGGIWNNTGGWNTSIYATRPLATPINFGVDRTIFFSVRLNNPGDTSMGVGLAAGDGPTSEFVGAGFTWNNAIPIGSSSNIAGNSSYISHGILDGAVSSGVYGIRVFEAQNSVNTYGLLVGRITINTTGNDVIQVKRYPQNATIDNDLGAIVWSATSTVDSSMLASRLLLWINGQGGGELDAIRFGDTWTDVTGVTLAGNDQPALSGASVGSVTGTGAQAGVNLFTSAANVSLHWDTVDQGTGTWAQSNSLGNRPIGPISASISGLTPDTLYFYRFHAVNTSPEPDLEAWSEGGTSFVTALTGLAVEDLEAFGVSPFEVDLIWTDSFNTETGFTIQRSPAGAGTWTTVGTAPAGAGFFTDKHSGLSAETSYDYRIIATSPAGNSDSSNVSSTTTLESTPLETKLLINFDGSLDGTIYTLGNGEVDSTSSFKANGAPTVNGGIAVLNPGNENGVDGFDLDPATLGNLTTQNWVAEAVVTYQSSGDTETTPVVMDVQGDCNIRLRDELDANALQMFYWDGSTAHQEYTALPPSGVRVHLAFAWDAGTTTLTGYVNGVPFGSANGASFATPDLSNLSFGYFGRTGFEGRGIDGTLDAVAFQAGTATFNPESGFLILPEIQSFSAWIGGFPVGALSGFDDDADGDGLANGVEAFLGTNPSVANGSPITQVSSNGSVTTFTHPKASAPLSDVTGSYKWSLDLGTWYAGNGADGPPGGPTVSIPLTGSNTVTATSSAPLGKLFIRIEADN</sequence>
<proteinExistence type="predicted"/>
<dbReference type="EMBL" id="JAPDDR010000004">
    <property type="protein sequence ID" value="MCW1913758.1"/>
    <property type="molecule type" value="Genomic_DNA"/>
</dbReference>
<evidence type="ECO:0000256" key="1">
    <source>
        <dbReference type="SAM" id="SignalP"/>
    </source>
</evidence>
<feature type="domain" description="Fibronectin type-III" evidence="2">
    <location>
        <begin position="388"/>
        <end position="480"/>
    </location>
</feature>
<dbReference type="InterPro" id="IPR013783">
    <property type="entry name" value="Ig-like_fold"/>
</dbReference>
<dbReference type="SUPFAM" id="SSF49265">
    <property type="entry name" value="Fibronectin type III"/>
    <property type="match status" value="1"/>
</dbReference>
<reference evidence="3" key="1">
    <citation type="submission" date="2022-10" db="EMBL/GenBank/DDBJ databases">
        <title>Luteolibacter sp. GHJ8, whole genome shotgun sequencing project.</title>
        <authorList>
            <person name="Zhao G."/>
            <person name="Shen L."/>
        </authorList>
    </citation>
    <scope>NUCLEOTIDE SEQUENCE</scope>
    <source>
        <strain evidence="3">GHJ8</strain>
    </source>
</reference>
<dbReference type="InterPro" id="IPR003961">
    <property type="entry name" value="FN3_dom"/>
</dbReference>
<organism evidence="3 4">
    <name type="scientific">Luteolibacter rhizosphaerae</name>
    <dbReference type="NCBI Taxonomy" id="2989719"/>
    <lineage>
        <taxon>Bacteria</taxon>
        <taxon>Pseudomonadati</taxon>
        <taxon>Verrucomicrobiota</taxon>
        <taxon>Verrucomicrobiia</taxon>
        <taxon>Verrucomicrobiales</taxon>
        <taxon>Verrucomicrobiaceae</taxon>
        <taxon>Luteolibacter</taxon>
    </lineage>
</organism>
<comment type="caution">
    <text evidence="3">The sequence shown here is derived from an EMBL/GenBank/DDBJ whole genome shotgun (WGS) entry which is preliminary data.</text>
</comment>
<evidence type="ECO:0000313" key="3">
    <source>
        <dbReference type="EMBL" id="MCW1913758.1"/>
    </source>
</evidence>
<dbReference type="RefSeq" id="WP_264513259.1">
    <property type="nucleotide sequence ID" value="NZ_JAPDDR010000004.1"/>
</dbReference>
<dbReference type="CDD" id="cd00063">
    <property type="entry name" value="FN3"/>
    <property type="match status" value="1"/>
</dbReference>
<dbReference type="InterPro" id="IPR013320">
    <property type="entry name" value="ConA-like_dom_sf"/>
</dbReference>
<feature type="signal peptide" evidence="1">
    <location>
        <begin position="1"/>
        <end position="20"/>
    </location>
</feature>
<feature type="chain" id="PRO_5046547078" description="Fibronectin type-III domain-containing protein" evidence="1">
    <location>
        <begin position="21"/>
        <end position="827"/>
    </location>
</feature>
<dbReference type="Proteomes" id="UP001165653">
    <property type="component" value="Unassembled WGS sequence"/>
</dbReference>
<dbReference type="Gene3D" id="2.60.40.10">
    <property type="entry name" value="Immunoglobulins"/>
    <property type="match status" value="1"/>
</dbReference>
<dbReference type="SUPFAM" id="SSF49899">
    <property type="entry name" value="Concanavalin A-like lectins/glucanases"/>
    <property type="match status" value="1"/>
</dbReference>
<dbReference type="Gene3D" id="2.60.120.200">
    <property type="match status" value="1"/>
</dbReference>
<dbReference type="PROSITE" id="PS50853">
    <property type="entry name" value="FN3"/>
    <property type="match status" value="1"/>
</dbReference>
<dbReference type="InterPro" id="IPR036116">
    <property type="entry name" value="FN3_sf"/>
</dbReference>
<evidence type="ECO:0000313" key="4">
    <source>
        <dbReference type="Proteomes" id="UP001165653"/>
    </source>
</evidence>
<protein>
    <recommendedName>
        <fullName evidence="2">Fibronectin type-III domain-containing protein</fullName>
    </recommendedName>
</protein>
<name>A0ABT3G1P9_9BACT</name>
<keyword evidence="1" id="KW-0732">Signal</keyword>
<evidence type="ECO:0000259" key="2">
    <source>
        <dbReference type="PROSITE" id="PS50853"/>
    </source>
</evidence>